<keyword evidence="1" id="KW-0732">Signal</keyword>
<gene>
    <name evidence="3" type="ORF">H8S08_10810</name>
</gene>
<organism evidence="3 4">
    <name type="scientific">Alistipes hominis</name>
    <dbReference type="NCBI Taxonomy" id="2763015"/>
    <lineage>
        <taxon>Bacteria</taxon>
        <taxon>Pseudomonadati</taxon>
        <taxon>Bacteroidota</taxon>
        <taxon>Bacteroidia</taxon>
        <taxon>Bacteroidales</taxon>
        <taxon>Rikenellaceae</taxon>
        <taxon>Alistipes</taxon>
    </lineage>
</organism>
<dbReference type="Proteomes" id="UP000636891">
    <property type="component" value="Unassembled WGS sequence"/>
</dbReference>
<dbReference type="RefSeq" id="WP_118656586.1">
    <property type="nucleotide sequence ID" value="NZ_JACOOK010000006.1"/>
</dbReference>
<sequence length="150" mass="16759">MKKLVLLCGALALLALGVRAQTPEYTAKMTRMLELSGSDAVMKELPKQMIGMMKQQVPAMPDSVSRQIEDLMAEYFPKMLEMMTPIYAKYYTEEDLDGLIAFYESPLGKKMASTQPLILKEVMGVVPQWAAEFGSKMSEIVKSAKIQTQP</sequence>
<keyword evidence="4" id="KW-1185">Reference proteome</keyword>
<protein>
    <submittedName>
        <fullName evidence="3">DUF2059 domain-containing protein</fullName>
    </submittedName>
</protein>
<dbReference type="Pfam" id="PF09832">
    <property type="entry name" value="DUF2059"/>
    <property type="match status" value="1"/>
</dbReference>
<reference evidence="3 4" key="1">
    <citation type="submission" date="2020-08" db="EMBL/GenBank/DDBJ databases">
        <title>Genome public.</title>
        <authorList>
            <person name="Liu C."/>
            <person name="Sun Q."/>
        </authorList>
    </citation>
    <scope>NUCLEOTIDE SEQUENCE [LARGE SCALE GENOMIC DNA]</scope>
    <source>
        <strain evidence="3 4">New-7</strain>
    </source>
</reference>
<name>A0ABR7CPC3_9BACT</name>
<feature type="signal peptide" evidence="1">
    <location>
        <begin position="1"/>
        <end position="20"/>
    </location>
</feature>
<accession>A0ABR7CPC3</accession>
<feature type="chain" id="PRO_5047050867" evidence="1">
    <location>
        <begin position="21"/>
        <end position="150"/>
    </location>
</feature>
<evidence type="ECO:0000313" key="3">
    <source>
        <dbReference type="EMBL" id="MBC5617503.1"/>
    </source>
</evidence>
<dbReference type="EMBL" id="JACOOK010000006">
    <property type="protein sequence ID" value="MBC5617503.1"/>
    <property type="molecule type" value="Genomic_DNA"/>
</dbReference>
<evidence type="ECO:0000313" key="4">
    <source>
        <dbReference type="Proteomes" id="UP000636891"/>
    </source>
</evidence>
<evidence type="ECO:0000256" key="1">
    <source>
        <dbReference type="SAM" id="SignalP"/>
    </source>
</evidence>
<comment type="caution">
    <text evidence="3">The sequence shown here is derived from an EMBL/GenBank/DDBJ whole genome shotgun (WGS) entry which is preliminary data.</text>
</comment>
<evidence type="ECO:0000259" key="2">
    <source>
        <dbReference type="Pfam" id="PF09832"/>
    </source>
</evidence>
<feature type="domain" description="DUF2059" evidence="2">
    <location>
        <begin position="78"/>
        <end position="133"/>
    </location>
</feature>
<proteinExistence type="predicted"/>
<dbReference type="InterPro" id="IPR018637">
    <property type="entry name" value="DUF2059"/>
</dbReference>